<evidence type="ECO:0000313" key="9">
    <source>
        <dbReference type="EMBL" id="RDY22607.1"/>
    </source>
</evidence>
<dbReference type="InterPro" id="IPR017900">
    <property type="entry name" value="4Fe4S_Fe_S_CS"/>
</dbReference>
<keyword evidence="10" id="KW-1185">Reference proteome</keyword>
<keyword evidence="5" id="KW-0249">Electron transport</keyword>
<dbReference type="Gene3D" id="3.30.70.20">
    <property type="match status" value="2"/>
</dbReference>
<evidence type="ECO:0000313" key="10">
    <source>
        <dbReference type="Proteomes" id="UP000243494"/>
    </source>
</evidence>
<dbReference type="PROSITE" id="PS00198">
    <property type="entry name" value="4FE4S_FER_1"/>
    <property type="match status" value="2"/>
</dbReference>
<protein>
    <submittedName>
        <fullName evidence="9">4Fe-4S dicluster domain-containing protein</fullName>
    </submittedName>
</protein>
<keyword evidence="4" id="KW-0677">Repeat</keyword>
<evidence type="ECO:0000256" key="3">
    <source>
        <dbReference type="ARBA" id="ARBA00022723"/>
    </source>
</evidence>
<dbReference type="SUPFAM" id="SSF54862">
    <property type="entry name" value="4Fe-4S ferredoxins"/>
    <property type="match status" value="1"/>
</dbReference>
<dbReference type="AlphaFoldDB" id="A0A371IQ43"/>
<dbReference type="PANTHER" id="PTHR43687">
    <property type="entry name" value="ADENYLYLSULFATE REDUCTASE, BETA SUBUNIT"/>
    <property type="match status" value="1"/>
</dbReference>
<sequence length="68" mass="7272">MSNLKIRKKAIIDKSKCVACGSCIKVCPLGLISIENGIFAKIDTDRCVGCGKCKKTCPASVIEIKEVV</sequence>
<name>A0A371IQ43_9FIRM</name>
<dbReference type="RefSeq" id="WP_095405409.1">
    <property type="nucleotide sequence ID" value="NZ_NOJZ02000036.1"/>
</dbReference>
<dbReference type="EMBL" id="NOJZ02000036">
    <property type="protein sequence ID" value="RDY22607.1"/>
    <property type="molecule type" value="Genomic_DNA"/>
</dbReference>
<evidence type="ECO:0000256" key="6">
    <source>
        <dbReference type="ARBA" id="ARBA00023004"/>
    </source>
</evidence>
<keyword evidence="1" id="KW-0813">Transport</keyword>
<evidence type="ECO:0000256" key="7">
    <source>
        <dbReference type="ARBA" id="ARBA00023014"/>
    </source>
</evidence>
<keyword evidence="3" id="KW-0479">Metal-binding</keyword>
<reference evidence="9 10" key="1">
    <citation type="journal article" date="2017" name="Genome Announc.">
        <title>Draft Genome Sequence of Romboutsia maritimum sp. nov. Strain CCRI-22766(T), Isolated from Coastal Estuarine Mud.</title>
        <authorList>
            <person name="Maheux A.F."/>
            <person name="Boudreau D.K."/>
            <person name="Berube E."/>
            <person name="Boissinot M."/>
            <person name="Raymond F."/>
            <person name="Brodeur S."/>
            <person name="Corbeil J."/>
            <person name="Brightwell G."/>
            <person name="Broda D."/>
            <person name="Omar R.F."/>
            <person name="Bergeron M.G."/>
        </authorList>
    </citation>
    <scope>NUCLEOTIDE SEQUENCE [LARGE SCALE GENOMIC DNA]</scope>
    <source>
        <strain evidence="9 10">CCRI-22766</strain>
    </source>
</reference>
<proteinExistence type="predicted"/>
<dbReference type="InterPro" id="IPR050572">
    <property type="entry name" value="Fe-S_Ferredoxin"/>
</dbReference>
<evidence type="ECO:0000259" key="8">
    <source>
        <dbReference type="PROSITE" id="PS51379"/>
    </source>
</evidence>
<dbReference type="PANTHER" id="PTHR43687:SF6">
    <property type="entry name" value="L-ASPARTATE SEMIALDEHYDE SULFURTRANSFERASE IRON-SULFUR SUBUNIT"/>
    <property type="match status" value="1"/>
</dbReference>
<keyword evidence="6" id="KW-0408">Iron</keyword>
<evidence type="ECO:0000256" key="2">
    <source>
        <dbReference type="ARBA" id="ARBA00022485"/>
    </source>
</evidence>
<comment type="caution">
    <text evidence="9">The sequence shown here is derived from an EMBL/GenBank/DDBJ whole genome shotgun (WGS) entry which is preliminary data.</text>
</comment>
<dbReference type="GO" id="GO:0051539">
    <property type="term" value="F:4 iron, 4 sulfur cluster binding"/>
    <property type="evidence" value="ECO:0007669"/>
    <property type="project" value="UniProtKB-KW"/>
</dbReference>
<keyword evidence="7" id="KW-0411">Iron-sulfur</keyword>
<feature type="domain" description="4Fe-4S ferredoxin-type" evidence="8">
    <location>
        <begin position="38"/>
        <end position="67"/>
    </location>
</feature>
<evidence type="ECO:0000256" key="5">
    <source>
        <dbReference type="ARBA" id="ARBA00022982"/>
    </source>
</evidence>
<organism evidence="9 10">
    <name type="scientific">Romboutsia maritimum</name>
    <dbReference type="NCBI Taxonomy" id="2020948"/>
    <lineage>
        <taxon>Bacteria</taxon>
        <taxon>Bacillati</taxon>
        <taxon>Bacillota</taxon>
        <taxon>Clostridia</taxon>
        <taxon>Peptostreptococcales</taxon>
        <taxon>Peptostreptococcaceae</taxon>
        <taxon>Romboutsia</taxon>
    </lineage>
</organism>
<evidence type="ECO:0000256" key="4">
    <source>
        <dbReference type="ARBA" id="ARBA00022737"/>
    </source>
</evidence>
<dbReference type="InterPro" id="IPR017896">
    <property type="entry name" value="4Fe4S_Fe-S-bd"/>
</dbReference>
<feature type="domain" description="4Fe-4S ferredoxin-type" evidence="8">
    <location>
        <begin position="8"/>
        <end position="37"/>
    </location>
</feature>
<dbReference type="Pfam" id="PF14697">
    <property type="entry name" value="Fer4_21"/>
    <property type="match status" value="1"/>
</dbReference>
<gene>
    <name evidence="9" type="ORF">CHF27_012580</name>
</gene>
<evidence type="ECO:0000256" key="1">
    <source>
        <dbReference type="ARBA" id="ARBA00022448"/>
    </source>
</evidence>
<accession>A0A371IQ43</accession>
<dbReference type="OrthoDB" id="9810688at2"/>
<dbReference type="Proteomes" id="UP000243494">
    <property type="component" value="Unassembled WGS sequence"/>
</dbReference>
<dbReference type="PROSITE" id="PS51379">
    <property type="entry name" value="4FE4S_FER_2"/>
    <property type="match status" value="2"/>
</dbReference>
<dbReference type="GO" id="GO:0046872">
    <property type="term" value="F:metal ion binding"/>
    <property type="evidence" value="ECO:0007669"/>
    <property type="project" value="UniProtKB-KW"/>
</dbReference>
<keyword evidence="2" id="KW-0004">4Fe-4S</keyword>